<keyword evidence="4" id="KW-0238">DNA-binding</keyword>
<comment type="caution">
    <text evidence="8">The sequence shown here is derived from an EMBL/GenBank/DDBJ whole genome shotgun (WGS) entry which is preliminary data.</text>
</comment>
<evidence type="ECO:0000256" key="2">
    <source>
        <dbReference type="ARBA" id="ARBA00023015"/>
    </source>
</evidence>
<feature type="domain" description="RNA polymerase sigma factor 70 region 4 type 2" evidence="7">
    <location>
        <begin position="116"/>
        <end position="168"/>
    </location>
</feature>
<evidence type="ECO:0000256" key="4">
    <source>
        <dbReference type="ARBA" id="ARBA00023125"/>
    </source>
</evidence>
<dbReference type="CDD" id="cd06171">
    <property type="entry name" value="Sigma70_r4"/>
    <property type="match status" value="1"/>
</dbReference>
<organism evidence="8 9">
    <name type="scientific">Algivirga pacifica</name>
    <dbReference type="NCBI Taxonomy" id="1162670"/>
    <lineage>
        <taxon>Bacteria</taxon>
        <taxon>Pseudomonadati</taxon>
        <taxon>Bacteroidota</taxon>
        <taxon>Cytophagia</taxon>
        <taxon>Cytophagales</taxon>
        <taxon>Flammeovirgaceae</taxon>
        <taxon>Algivirga</taxon>
    </lineage>
</organism>
<evidence type="ECO:0000259" key="6">
    <source>
        <dbReference type="Pfam" id="PF04542"/>
    </source>
</evidence>
<dbReference type="Pfam" id="PF04542">
    <property type="entry name" value="Sigma70_r2"/>
    <property type="match status" value="1"/>
</dbReference>
<dbReference type="SUPFAM" id="SSF88659">
    <property type="entry name" value="Sigma3 and sigma4 domains of RNA polymerase sigma factors"/>
    <property type="match status" value="1"/>
</dbReference>
<dbReference type="InterPro" id="IPR039425">
    <property type="entry name" value="RNA_pol_sigma-70-like"/>
</dbReference>
<evidence type="ECO:0000256" key="5">
    <source>
        <dbReference type="ARBA" id="ARBA00023163"/>
    </source>
</evidence>
<dbReference type="PANTHER" id="PTHR43133">
    <property type="entry name" value="RNA POLYMERASE ECF-TYPE SIGMA FACTO"/>
    <property type="match status" value="1"/>
</dbReference>
<dbReference type="EMBL" id="BAABJX010000059">
    <property type="protein sequence ID" value="GAA4848574.1"/>
    <property type="molecule type" value="Genomic_DNA"/>
</dbReference>
<keyword evidence="3" id="KW-0731">Sigma factor</keyword>
<dbReference type="InterPro" id="IPR014284">
    <property type="entry name" value="RNA_pol_sigma-70_dom"/>
</dbReference>
<dbReference type="Pfam" id="PF08281">
    <property type="entry name" value="Sigma70_r4_2"/>
    <property type="match status" value="1"/>
</dbReference>
<protein>
    <submittedName>
        <fullName evidence="8">RNA polymerase sigma factor</fullName>
    </submittedName>
</protein>
<proteinExistence type="inferred from homology"/>
<gene>
    <name evidence="8" type="ORF">GCM10023331_36600</name>
</gene>
<feature type="domain" description="RNA polymerase sigma-70 region 2" evidence="6">
    <location>
        <begin position="22"/>
        <end position="87"/>
    </location>
</feature>
<dbReference type="InterPro" id="IPR013249">
    <property type="entry name" value="RNA_pol_sigma70_r4_t2"/>
</dbReference>
<evidence type="ECO:0000259" key="7">
    <source>
        <dbReference type="Pfam" id="PF08281"/>
    </source>
</evidence>
<dbReference type="Proteomes" id="UP001500298">
    <property type="component" value="Unassembled WGS sequence"/>
</dbReference>
<evidence type="ECO:0000313" key="8">
    <source>
        <dbReference type="EMBL" id="GAA4848574.1"/>
    </source>
</evidence>
<evidence type="ECO:0000313" key="9">
    <source>
        <dbReference type="Proteomes" id="UP001500298"/>
    </source>
</evidence>
<dbReference type="InterPro" id="IPR013324">
    <property type="entry name" value="RNA_pol_sigma_r3/r4-like"/>
</dbReference>
<accession>A0ABP9DR88</accession>
<evidence type="ECO:0000256" key="1">
    <source>
        <dbReference type="ARBA" id="ARBA00010641"/>
    </source>
</evidence>
<dbReference type="SUPFAM" id="SSF88946">
    <property type="entry name" value="Sigma2 domain of RNA polymerase sigma factors"/>
    <property type="match status" value="1"/>
</dbReference>
<dbReference type="InterPro" id="IPR036388">
    <property type="entry name" value="WH-like_DNA-bd_sf"/>
</dbReference>
<keyword evidence="5" id="KW-0804">Transcription</keyword>
<dbReference type="NCBIfam" id="TIGR02937">
    <property type="entry name" value="sigma70-ECF"/>
    <property type="match status" value="1"/>
</dbReference>
<comment type="similarity">
    <text evidence="1">Belongs to the sigma-70 factor family. ECF subfamily.</text>
</comment>
<sequence>MQFPMRKEQEQGVCHSTVFEKLFKQHSQDLHDFLYYKYGDRDNPADLVQEAFMKLWDNCHKVLPEKARGFLFTVVNNQMLNVLDRKKTALKYQHEPQQHFTNESPEYLIEETEYLEQLEGAIASLTPEQREAFLLFRIEGKKQKEIAELLGISQKAVEKRIAKAHKHLKTILVNF</sequence>
<dbReference type="InterPro" id="IPR013325">
    <property type="entry name" value="RNA_pol_sigma_r2"/>
</dbReference>
<keyword evidence="9" id="KW-1185">Reference proteome</keyword>
<dbReference type="PANTHER" id="PTHR43133:SF8">
    <property type="entry name" value="RNA POLYMERASE SIGMA FACTOR HI_1459-RELATED"/>
    <property type="match status" value="1"/>
</dbReference>
<dbReference type="Gene3D" id="1.10.1740.10">
    <property type="match status" value="1"/>
</dbReference>
<keyword evidence="2" id="KW-0805">Transcription regulation</keyword>
<reference evidence="9" key="1">
    <citation type="journal article" date="2019" name="Int. J. Syst. Evol. Microbiol.">
        <title>The Global Catalogue of Microorganisms (GCM) 10K type strain sequencing project: providing services to taxonomists for standard genome sequencing and annotation.</title>
        <authorList>
            <consortium name="The Broad Institute Genomics Platform"/>
            <consortium name="The Broad Institute Genome Sequencing Center for Infectious Disease"/>
            <person name="Wu L."/>
            <person name="Ma J."/>
        </authorList>
    </citation>
    <scope>NUCLEOTIDE SEQUENCE [LARGE SCALE GENOMIC DNA]</scope>
    <source>
        <strain evidence="9">JCM 18326</strain>
    </source>
</reference>
<evidence type="ECO:0000256" key="3">
    <source>
        <dbReference type="ARBA" id="ARBA00023082"/>
    </source>
</evidence>
<dbReference type="Gene3D" id="1.10.10.10">
    <property type="entry name" value="Winged helix-like DNA-binding domain superfamily/Winged helix DNA-binding domain"/>
    <property type="match status" value="1"/>
</dbReference>
<dbReference type="InterPro" id="IPR007627">
    <property type="entry name" value="RNA_pol_sigma70_r2"/>
</dbReference>
<name>A0ABP9DR88_9BACT</name>